<feature type="signal peptide" evidence="1">
    <location>
        <begin position="1"/>
        <end position="18"/>
    </location>
</feature>
<name>A0A485L0Z8_9STRA</name>
<reference evidence="3 4" key="1">
    <citation type="submission" date="2019-03" db="EMBL/GenBank/DDBJ databases">
        <authorList>
            <person name="Gaulin E."/>
            <person name="Dumas B."/>
        </authorList>
    </citation>
    <scope>NUCLEOTIDE SEQUENCE [LARGE SCALE GENOMIC DNA]</scope>
    <source>
        <strain evidence="3">CBS 568.67</strain>
    </source>
</reference>
<keyword evidence="4" id="KW-1185">Reference proteome</keyword>
<accession>A0A485L0Z8</accession>
<organism evidence="3 4">
    <name type="scientific">Aphanomyces stellatus</name>
    <dbReference type="NCBI Taxonomy" id="120398"/>
    <lineage>
        <taxon>Eukaryota</taxon>
        <taxon>Sar</taxon>
        <taxon>Stramenopiles</taxon>
        <taxon>Oomycota</taxon>
        <taxon>Saprolegniomycetes</taxon>
        <taxon>Saprolegniales</taxon>
        <taxon>Verrucalvaceae</taxon>
        <taxon>Aphanomyces</taxon>
    </lineage>
</organism>
<dbReference type="Pfam" id="PF13365">
    <property type="entry name" value="Trypsin_2"/>
    <property type="match status" value="1"/>
</dbReference>
<sequence>MRRRVLLVLSLLASWAHAKPMEVDEGGEIKRTGNAGLSEAFNRTINLDRSTSLRIAYPNARFLYIQFSKFDLPHGASLTLTTNESTVMYTGKGKSHTAHDTAFYSDRLVGSAVDIVYKRHHDTSKTHGFGITISSYIRGIPRVDLDTKSALTNPACVNKRPVWRPAVCFQEEAPRVFESSRALARMVTLGASSQYATGFLAGCDGYFLTNEHNVRTQEQVDATDFGFLAASARCDDTCNHLALGCAPKLLLRGAATLVAVDTTLDYTLLRFDHAARRQFQALGVPHLPLRHRSRAVVGETIYIVQHPDGTAAKIVTQLRSGSDAVVSDVDVTNKCGKHQVGYAAETIGGASGSPVLATRDHRVIGLHHCGECNVETSTEGAALRTAIPIHDILADLKKKRIDLPACFTMRHG</sequence>
<dbReference type="Gene3D" id="2.40.10.120">
    <property type="match status" value="1"/>
</dbReference>
<dbReference type="OrthoDB" id="66720at2759"/>
<feature type="chain" id="PRO_5036116283" evidence="1">
    <location>
        <begin position="19"/>
        <end position="412"/>
    </location>
</feature>
<reference evidence="2" key="2">
    <citation type="submission" date="2019-06" db="EMBL/GenBank/DDBJ databases">
        <title>Genomics analysis of Aphanomyces spp. identifies a new class of oomycete effector associated with host adaptation.</title>
        <authorList>
            <person name="Gaulin E."/>
        </authorList>
    </citation>
    <scope>NUCLEOTIDE SEQUENCE</scope>
    <source>
        <strain evidence="2">CBS 578.67</strain>
    </source>
</reference>
<evidence type="ECO:0000313" key="3">
    <source>
        <dbReference type="EMBL" id="VFT90734.1"/>
    </source>
</evidence>
<dbReference type="EMBL" id="VJMH01005492">
    <property type="protein sequence ID" value="KAF0695261.1"/>
    <property type="molecule type" value="Genomic_DNA"/>
</dbReference>
<gene>
    <name evidence="3" type="primary">Aste57867_13903</name>
    <name evidence="2" type="ORF">As57867_013852</name>
    <name evidence="3" type="ORF">ASTE57867_13903</name>
</gene>
<protein>
    <submittedName>
        <fullName evidence="3">Aste57867_13903 protein</fullName>
    </submittedName>
</protein>
<dbReference type="PANTHER" id="PTHR36234:SF5">
    <property type="entry name" value="LYSYL ENDOPEPTIDASE"/>
    <property type="match status" value="1"/>
</dbReference>
<proteinExistence type="predicted"/>
<dbReference type="InterPro" id="IPR009003">
    <property type="entry name" value="Peptidase_S1_PA"/>
</dbReference>
<dbReference type="EMBL" id="CAADRA010005513">
    <property type="protein sequence ID" value="VFT90734.1"/>
    <property type="molecule type" value="Genomic_DNA"/>
</dbReference>
<dbReference type="AlphaFoldDB" id="A0A485L0Z8"/>
<keyword evidence="1" id="KW-0732">Signal</keyword>
<evidence type="ECO:0000256" key="1">
    <source>
        <dbReference type="SAM" id="SignalP"/>
    </source>
</evidence>
<dbReference type="PANTHER" id="PTHR36234">
    <property type="entry name" value="LYSYL ENDOPEPTIDASE"/>
    <property type="match status" value="1"/>
</dbReference>
<evidence type="ECO:0000313" key="2">
    <source>
        <dbReference type="EMBL" id="KAF0695261.1"/>
    </source>
</evidence>
<dbReference type="Proteomes" id="UP000332933">
    <property type="component" value="Unassembled WGS sequence"/>
</dbReference>
<evidence type="ECO:0000313" key="4">
    <source>
        <dbReference type="Proteomes" id="UP000332933"/>
    </source>
</evidence>
<dbReference type="SUPFAM" id="SSF50494">
    <property type="entry name" value="Trypsin-like serine proteases"/>
    <property type="match status" value="1"/>
</dbReference>